<name>A0A5R9J4W6_9PROT</name>
<dbReference type="RefSeq" id="WP_138326131.1">
    <property type="nucleotide sequence ID" value="NZ_VCDI01000003.1"/>
</dbReference>
<organism evidence="2 3">
    <name type="scientific">Lichenicoccus roseus</name>
    <dbReference type="NCBI Taxonomy" id="2683649"/>
    <lineage>
        <taxon>Bacteria</taxon>
        <taxon>Pseudomonadati</taxon>
        <taxon>Pseudomonadota</taxon>
        <taxon>Alphaproteobacteria</taxon>
        <taxon>Acetobacterales</taxon>
        <taxon>Acetobacteraceae</taxon>
        <taxon>Lichenicoccus</taxon>
    </lineage>
</organism>
<evidence type="ECO:0000313" key="2">
    <source>
        <dbReference type="EMBL" id="TLU72670.1"/>
    </source>
</evidence>
<keyword evidence="3" id="KW-1185">Reference proteome</keyword>
<evidence type="ECO:0000259" key="1">
    <source>
        <dbReference type="Pfam" id="PF02470"/>
    </source>
</evidence>
<dbReference type="OrthoDB" id="7164001at2"/>
<dbReference type="AlphaFoldDB" id="A0A5R9J4W6"/>
<gene>
    <name evidence="2" type="ORF">FE263_11590</name>
</gene>
<dbReference type="Pfam" id="PF02470">
    <property type="entry name" value="MlaD"/>
    <property type="match status" value="1"/>
</dbReference>
<reference evidence="2 3" key="1">
    <citation type="submission" date="2019-05" db="EMBL/GenBank/DDBJ databases">
        <authorList>
            <person name="Pankratov T."/>
            <person name="Grouzdev D."/>
        </authorList>
    </citation>
    <scope>NUCLEOTIDE SEQUENCE [LARGE SCALE GENOMIC DNA]</scope>
    <source>
        <strain evidence="2 3">KEBCLARHB70R</strain>
    </source>
</reference>
<dbReference type="PANTHER" id="PTHR33371">
    <property type="entry name" value="INTERMEMBRANE PHOSPHOLIPID TRANSPORT SYSTEM BINDING PROTEIN MLAD-RELATED"/>
    <property type="match status" value="1"/>
</dbReference>
<dbReference type="InterPro" id="IPR052336">
    <property type="entry name" value="MlaD_Phospholipid_Transporter"/>
</dbReference>
<accession>A0A5R9J4W6</accession>
<feature type="domain" description="Mce/MlaD" evidence="1">
    <location>
        <begin position="37"/>
        <end position="114"/>
    </location>
</feature>
<dbReference type="PANTHER" id="PTHR33371:SF4">
    <property type="entry name" value="INTERMEMBRANE PHOSPHOLIPID TRANSPORT SYSTEM BINDING PROTEIN MLAD"/>
    <property type="match status" value="1"/>
</dbReference>
<comment type="caution">
    <text evidence="2">The sequence shown here is derived from an EMBL/GenBank/DDBJ whole genome shotgun (WGS) entry which is preliminary data.</text>
</comment>
<proteinExistence type="predicted"/>
<dbReference type="Proteomes" id="UP000305654">
    <property type="component" value="Unassembled WGS sequence"/>
</dbReference>
<dbReference type="InterPro" id="IPR003399">
    <property type="entry name" value="Mce/MlaD"/>
</dbReference>
<protein>
    <submittedName>
        <fullName evidence="2">MCE family protein</fullName>
    </submittedName>
</protein>
<sequence length="154" mass="16106">MARHSATAILASALVIAVAAGFYTYAETRGAGPTEATYELQSVFLSANGLAPGADVRLAGVKVGSVSSIALDTRLFVTHVGFRIEQRYRLPEDSRLAIGSSGFTSSDALMVTPGHSARMLQPGQVIRDTQEMVSLEQQVSQYIFGTGGLGTGGP</sequence>
<evidence type="ECO:0000313" key="3">
    <source>
        <dbReference type="Proteomes" id="UP000305654"/>
    </source>
</evidence>
<dbReference type="EMBL" id="VCDI01000003">
    <property type="protein sequence ID" value="TLU72670.1"/>
    <property type="molecule type" value="Genomic_DNA"/>
</dbReference>